<dbReference type="InterPro" id="IPR043502">
    <property type="entry name" value="DNA/RNA_pol_sf"/>
</dbReference>
<dbReference type="Gene3D" id="3.30.70.270">
    <property type="match status" value="1"/>
</dbReference>
<dbReference type="AlphaFoldDB" id="A0A1X0NIC8"/>
<evidence type="ECO:0000313" key="3">
    <source>
        <dbReference type="Proteomes" id="UP000192257"/>
    </source>
</evidence>
<evidence type="ECO:0000259" key="1">
    <source>
        <dbReference type="PROSITE" id="PS50878"/>
    </source>
</evidence>
<dbReference type="EMBL" id="NBCO01000044">
    <property type="protein sequence ID" value="ORC84446.1"/>
    <property type="molecule type" value="Genomic_DNA"/>
</dbReference>
<dbReference type="GeneID" id="39989891"/>
<dbReference type="InterPro" id="IPR043128">
    <property type="entry name" value="Rev_trsase/Diguanyl_cyclase"/>
</dbReference>
<dbReference type="Pfam" id="PF00078">
    <property type="entry name" value="RVT_1"/>
    <property type="match status" value="1"/>
</dbReference>
<proteinExistence type="predicted"/>
<accession>A0A1X0NIC8</accession>
<dbReference type="SUPFAM" id="SSF56672">
    <property type="entry name" value="DNA/RNA polymerases"/>
    <property type="match status" value="1"/>
</dbReference>
<dbReference type="PROSITE" id="PS50878">
    <property type="entry name" value="RT_POL"/>
    <property type="match status" value="1"/>
</dbReference>
<keyword evidence="3" id="KW-1185">Reference proteome</keyword>
<dbReference type="Gene3D" id="3.10.10.10">
    <property type="entry name" value="HIV Type 1 Reverse Transcriptase, subunit A, domain 1"/>
    <property type="match status" value="1"/>
</dbReference>
<evidence type="ECO:0000313" key="2">
    <source>
        <dbReference type="EMBL" id="ORC84446.1"/>
    </source>
</evidence>
<feature type="non-terminal residue" evidence="2">
    <location>
        <position position="382"/>
    </location>
</feature>
<feature type="domain" description="Reverse transcriptase" evidence="1">
    <location>
        <begin position="118"/>
        <end position="319"/>
    </location>
</feature>
<dbReference type="OrthoDB" id="276769at2759"/>
<comment type="caution">
    <text evidence="2">The sequence shown here is derived from an EMBL/GenBank/DDBJ whole genome shotgun (WGS) entry which is preliminary data.</text>
</comment>
<organism evidence="2 3">
    <name type="scientific">Trypanosoma theileri</name>
    <dbReference type="NCBI Taxonomy" id="67003"/>
    <lineage>
        <taxon>Eukaryota</taxon>
        <taxon>Discoba</taxon>
        <taxon>Euglenozoa</taxon>
        <taxon>Kinetoplastea</taxon>
        <taxon>Metakinetoplastina</taxon>
        <taxon>Trypanosomatida</taxon>
        <taxon>Trypanosomatidae</taxon>
        <taxon>Trypanosoma</taxon>
    </lineage>
</organism>
<dbReference type="Proteomes" id="UP000192257">
    <property type="component" value="Unassembled WGS sequence"/>
</dbReference>
<sequence length="382" mass="43802">MLDLKRQQQVPDANEVAADVAGENINEWPLHLKHTTPLDTEAVRQMTTAHAHTKAFLEEAYRYITVGASPDPYPIPHLVQTSRTIKTTKMTKEDLQKAVSMGKFEPCLDEHGQPIAHFDNRTGMIPTGYYGVNVFTVPEMKGRRRLITEPHLNAVMDKADMPQVKYPTRLGRRQSLRYAKYMLQIDFEAFYDAIPLPAALRNKFVFRCGGSYYRLCTLPTGARWSVAVGQATTWVIVDIDTPVIIHTMIDNILIAAKEGQEEEFVRAVRQVLLRIRAANLLTSPDREELLRYTEEELLHLATQNNVFLGEEYMWNGTERVVRNSVKTVAKLMLSSTPDRQHSIRTFVSVVSLVCYAIHTTRLNPAKMFRLLRAYRYFYRQVS</sequence>
<protein>
    <submittedName>
        <fullName evidence="2">TATE DNA Transposon</fullName>
    </submittedName>
</protein>
<reference evidence="2 3" key="1">
    <citation type="submission" date="2017-03" db="EMBL/GenBank/DDBJ databases">
        <title>An alternative strategy for trypanosome survival in the mammalian bloodstream revealed through genome and transcriptome analysis of the ubiquitous bovine parasite Trypanosoma (Megatrypanum) theileri.</title>
        <authorList>
            <person name="Kelly S."/>
            <person name="Ivens A."/>
            <person name="Mott A."/>
            <person name="O'Neill E."/>
            <person name="Emms D."/>
            <person name="Macleod O."/>
            <person name="Voorheis P."/>
            <person name="Matthews J."/>
            <person name="Matthews K."/>
            <person name="Carrington M."/>
        </authorList>
    </citation>
    <scope>NUCLEOTIDE SEQUENCE [LARGE SCALE GENOMIC DNA]</scope>
    <source>
        <strain evidence="2">Edinburgh</strain>
    </source>
</reference>
<dbReference type="InterPro" id="IPR000477">
    <property type="entry name" value="RT_dom"/>
</dbReference>
<name>A0A1X0NIC8_9TRYP</name>
<gene>
    <name evidence="2" type="ORF">TM35_000441020</name>
</gene>
<dbReference type="VEuPathDB" id="TriTrypDB:TM35_000441020"/>
<dbReference type="RefSeq" id="XP_028878512.1">
    <property type="nucleotide sequence ID" value="XM_029030111.1"/>
</dbReference>